<dbReference type="Proteomes" id="UP000799772">
    <property type="component" value="Unassembled WGS sequence"/>
</dbReference>
<protein>
    <submittedName>
        <fullName evidence="1">TPR-like protein</fullName>
    </submittedName>
</protein>
<dbReference type="OrthoDB" id="433738at2759"/>
<dbReference type="PANTHER" id="PTHR46035:SF3">
    <property type="entry name" value="TRANSLOCATION PROTEIN SEC72"/>
    <property type="match status" value="1"/>
</dbReference>
<gene>
    <name evidence="1" type="ORF">NA57DRAFT_68907</name>
</gene>
<dbReference type="InterPro" id="IPR011990">
    <property type="entry name" value="TPR-like_helical_dom_sf"/>
</dbReference>
<reference evidence="1" key="1">
    <citation type="journal article" date="2020" name="Stud. Mycol.">
        <title>101 Dothideomycetes genomes: a test case for predicting lifestyles and emergence of pathogens.</title>
        <authorList>
            <person name="Haridas S."/>
            <person name="Albert R."/>
            <person name="Binder M."/>
            <person name="Bloem J."/>
            <person name="Labutti K."/>
            <person name="Salamov A."/>
            <person name="Andreopoulos B."/>
            <person name="Baker S."/>
            <person name="Barry K."/>
            <person name="Bills G."/>
            <person name="Bluhm B."/>
            <person name="Cannon C."/>
            <person name="Castanera R."/>
            <person name="Culley D."/>
            <person name="Daum C."/>
            <person name="Ezra D."/>
            <person name="Gonzalez J."/>
            <person name="Henrissat B."/>
            <person name="Kuo A."/>
            <person name="Liang C."/>
            <person name="Lipzen A."/>
            <person name="Lutzoni F."/>
            <person name="Magnuson J."/>
            <person name="Mondo S."/>
            <person name="Nolan M."/>
            <person name="Ohm R."/>
            <person name="Pangilinan J."/>
            <person name="Park H.-J."/>
            <person name="Ramirez L."/>
            <person name="Alfaro M."/>
            <person name="Sun H."/>
            <person name="Tritt A."/>
            <person name="Yoshinaga Y."/>
            <person name="Zwiers L.-H."/>
            <person name="Turgeon B."/>
            <person name="Goodwin S."/>
            <person name="Spatafora J."/>
            <person name="Crous P."/>
            <person name="Grigoriev I."/>
        </authorList>
    </citation>
    <scope>NUCLEOTIDE SEQUENCE</scope>
    <source>
        <strain evidence="1">CBS 133067</strain>
    </source>
</reference>
<keyword evidence="2" id="KW-1185">Reference proteome</keyword>
<accession>A0A9P4I2N8</accession>
<dbReference type="Gene3D" id="1.25.40.10">
    <property type="entry name" value="Tetratricopeptide repeat domain"/>
    <property type="match status" value="1"/>
</dbReference>
<dbReference type="GO" id="GO:0051879">
    <property type="term" value="F:Hsp90 protein binding"/>
    <property type="evidence" value="ECO:0007669"/>
    <property type="project" value="TreeGrafter"/>
</dbReference>
<evidence type="ECO:0000313" key="1">
    <source>
        <dbReference type="EMBL" id="KAF2093875.1"/>
    </source>
</evidence>
<organism evidence="1 2">
    <name type="scientific">Rhizodiscina lignyota</name>
    <dbReference type="NCBI Taxonomy" id="1504668"/>
    <lineage>
        <taxon>Eukaryota</taxon>
        <taxon>Fungi</taxon>
        <taxon>Dikarya</taxon>
        <taxon>Ascomycota</taxon>
        <taxon>Pezizomycotina</taxon>
        <taxon>Dothideomycetes</taxon>
        <taxon>Pleosporomycetidae</taxon>
        <taxon>Aulographales</taxon>
        <taxon>Rhizodiscinaceae</taxon>
        <taxon>Rhizodiscina</taxon>
    </lineage>
</organism>
<dbReference type="AlphaFoldDB" id="A0A9P4I2N8"/>
<dbReference type="GO" id="GO:0005829">
    <property type="term" value="C:cytosol"/>
    <property type="evidence" value="ECO:0007669"/>
    <property type="project" value="TreeGrafter"/>
</dbReference>
<name>A0A9P4I2N8_9PEZI</name>
<dbReference type="GO" id="GO:0030544">
    <property type="term" value="F:Hsp70 protein binding"/>
    <property type="evidence" value="ECO:0007669"/>
    <property type="project" value="TreeGrafter"/>
</dbReference>
<dbReference type="GO" id="GO:0006457">
    <property type="term" value="P:protein folding"/>
    <property type="evidence" value="ECO:0007669"/>
    <property type="project" value="TreeGrafter"/>
</dbReference>
<comment type="caution">
    <text evidence="1">The sequence shown here is derived from an EMBL/GenBank/DDBJ whole genome shotgun (WGS) entry which is preliminary data.</text>
</comment>
<proteinExistence type="predicted"/>
<dbReference type="PANTHER" id="PTHR46035">
    <property type="entry name" value="TETRATRICOPEPTIDE REPEAT PROTEIN 4"/>
    <property type="match status" value="1"/>
</dbReference>
<dbReference type="SUPFAM" id="SSF48452">
    <property type="entry name" value="TPR-like"/>
    <property type="match status" value="1"/>
</dbReference>
<dbReference type="EMBL" id="ML978136">
    <property type="protein sequence ID" value="KAF2093875.1"/>
    <property type="molecule type" value="Genomic_DNA"/>
</dbReference>
<evidence type="ECO:0000313" key="2">
    <source>
        <dbReference type="Proteomes" id="UP000799772"/>
    </source>
</evidence>
<sequence>METPDTFTLLPLRLDAGTKAISSSQPNPPSSLAAELQSLNTLHRSLLTLDTPHTIPPAPIPVNPKRSAQVNKLRESGNADFRKGKYAEALKLYTLGIEMAASRPPWEPSGLVREELAGLYANRAQAHMAMSQWPEGSIDAQCSVELKKVGNAKAWWRRGRCMVEMGRLEEAREWVEEGLEFEGGEAELKSLMGEIMESLARKEKAKGKK</sequence>
<dbReference type="GO" id="GO:0005634">
    <property type="term" value="C:nucleus"/>
    <property type="evidence" value="ECO:0007669"/>
    <property type="project" value="TreeGrafter"/>
</dbReference>